<organism evidence="1 2">
    <name type="scientific">Fodinibius roseus</name>
    <dbReference type="NCBI Taxonomy" id="1194090"/>
    <lineage>
        <taxon>Bacteria</taxon>
        <taxon>Pseudomonadati</taxon>
        <taxon>Balneolota</taxon>
        <taxon>Balneolia</taxon>
        <taxon>Balneolales</taxon>
        <taxon>Balneolaceae</taxon>
        <taxon>Fodinibius</taxon>
    </lineage>
</organism>
<evidence type="ECO:0000313" key="2">
    <source>
        <dbReference type="Proteomes" id="UP000184041"/>
    </source>
</evidence>
<accession>A0A1M5FG48</accession>
<sequence>MTVAESRTRLQFKLGSVSYGALLDTGKPGDVSNLSQNGPSAYFSQPWHRHESLSSFIKSSLLFNFLFDPVDMLLQLAELGNQHPSLQLCCRRQLWLEPVAQLIEIPPL</sequence>
<evidence type="ECO:0000313" key="1">
    <source>
        <dbReference type="EMBL" id="SHF90121.1"/>
    </source>
</evidence>
<dbReference type="Proteomes" id="UP000184041">
    <property type="component" value="Unassembled WGS sequence"/>
</dbReference>
<gene>
    <name evidence="1" type="ORF">SAMN05443144_1157</name>
</gene>
<name>A0A1M5FG48_9BACT</name>
<proteinExistence type="predicted"/>
<dbReference type="EMBL" id="FQUS01000015">
    <property type="protein sequence ID" value="SHF90121.1"/>
    <property type="molecule type" value="Genomic_DNA"/>
</dbReference>
<keyword evidence="2" id="KW-1185">Reference proteome</keyword>
<reference evidence="1 2" key="1">
    <citation type="submission" date="2016-11" db="EMBL/GenBank/DDBJ databases">
        <authorList>
            <person name="Jaros S."/>
            <person name="Januszkiewicz K."/>
            <person name="Wedrychowicz H."/>
        </authorList>
    </citation>
    <scope>NUCLEOTIDE SEQUENCE [LARGE SCALE GENOMIC DNA]</scope>
    <source>
        <strain evidence="1 2">DSM 21986</strain>
    </source>
</reference>
<dbReference type="AlphaFoldDB" id="A0A1M5FG48"/>
<protein>
    <submittedName>
        <fullName evidence="1">Uncharacterized protein</fullName>
    </submittedName>
</protein>
<dbReference type="STRING" id="1194090.SAMN05443144_1157"/>